<gene>
    <name evidence="1" type="ORF">BTMF_LOCUS9341</name>
</gene>
<dbReference type="EMBL" id="UZAG01016892">
    <property type="protein sequence ID" value="VDO31565.1"/>
    <property type="molecule type" value="Genomic_DNA"/>
</dbReference>
<evidence type="ECO:0000313" key="2">
    <source>
        <dbReference type="Proteomes" id="UP000280834"/>
    </source>
</evidence>
<organism evidence="3">
    <name type="scientific">Brugia timori</name>
    <dbReference type="NCBI Taxonomy" id="42155"/>
    <lineage>
        <taxon>Eukaryota</taxon>
        <taxon>Metazoa</taxon>
        <taxon>Ecdysozoa</taxon>
        <taxon>Nematoda</taxon>
        <taxon>Chromadorea</taxon>
        <taxon>Rhabditida</taxon>
        <taxon>Spirurina</taxon>
        <taxon>Spiruromorpha</taxon>
        <taxon>Filarioidea</taxon>
        <taxon>Onchocercidae</taxon>
        <taxon>Brugia</taxon>
    </lineage>
</organism>
<dbReference type="Proteomes" id="UP000280834">
    <property type="component" value="Unassembled WGS sequence"/>
</dbReference>
<dbReference type="AlphaFoldDB" id="A0A0R3QUA5"/>
<evidence type="ECO:0000313" key="3">
    <source>
        <dbReference type="WBParaSite" id="BTMF_0001130701-mRNA-1"/>
    </source>
</evidence>
<reference evidence="1 2" key="2">
    <citation type="submission" date="2018-11" db="EMBL/GenBank/DDBJ databases">
        <authorList>
            <consortium name="Pathogen Informatics"/>
        </authorList>
    </citation>
    <scope>NUCLEOTIDE SEQUENCE [LARGE SCALE GENOMIC DNA]</scope>
</reference>
<evidence type="ECO:0000313" key="1">
    <source>
        <dbReference type="EMBL" id="VDO31565.1"/>
    </source>
</evidence>
<accession>A0A0R3QUA5</accession>
<reference evidence="3" key="1">
    <citation type="submission" date="2017-02" db="UniProtKB">
        <authorList>
            <consortium name="WormBaseParasite"/>
        </authorList>
    </citation>
    <scope>IDENTIFICATION</scope>
</reference>
<name>A0A0R3QUA5_9BILA</name>
<dbReference type="WBParaSite" id="BTMF_0001130701-mRNA-1">
    <property type="protein sequence ID" value="BTMF_0001130701-mRNA-1"/>
    <property type="gene ID" value="BTMF_0001130701"/>
</dbReference>
<keyword evidence="2" id="KW-1185">Reference proteome</keyword>
<protein>
    <submittedName>
        <fullName evidence="1 3">Uncharacterized protein</fullName>
    </submittedName>
</protein>
<proteinExistence type="predicted"/>
<sequence length="45" mass="5419">MSSLQLSSIMIRIRNRGEIELIFLFCFKQQNLFNFQLRVLSFSFC</sequence>